<dbReference type="EMBL" id="AP022613">
    <property type="protein sequence ID" value="BBZ39474.1"/>
    <property type="molecule type" value="Genomic_DNA"/>
</dbReference>
<keyword evidence="6" id="KW-1185">Reference proteome</keyword>
<dbReference type="PROSITE" id="PS01174">
    <property type="entry name" value="LIPASE_GDXG_SER"/>
    <property type="match status" value="1"/>
</dbReference>
<dbReference type="PANTHER" id="PTHR48081">
    <property type="entry name" value="AB HYDROLASE SUPERFAMILY PROTEIN C4A8.06C"/>
    <property type="match status" value="1"/>
</dbReference>
<organism evidence="5 6">
    <name type="scientific">Mycobacterium conspicuum</name>
    <dbReference type="NCBI Taxonomy" id="44010"/>
    <lineage>
        <taxon>Bacteria</taxon>
        <taxon>Bacillati</taxon>
        <taxon>Actinomycetota</taxon>
        <taxon>Actinomycetes</taxon>
        <taxon>Mycobacteriales</taxon>
        <taxon>Mycobacteriaceae</taxon>
        <taxon>Mycobacterium</taxon>
    </lineage>
</organism>
<comment type="similarity">
    <text evidence="1">Belongs to the 'GDXG' lipolytic enzyme family.</text>
</comment>
<proteinExistence type="inferred from homology"/>
<dbReference type="PANTHER" id="PTHR48081:SF30">
    <property type="entry name" value="ACETYL-HYDROLASE LIPR-RELATED"/>
    <property type="match status" value="1"/>
</dbReference>
<accession>A0A7I7YE05</accession>
<dbReference type="GO" id="GO:0004806">
    <property type="term" value="F:triacylglycerol lipase activity"/>
    <property type="evidence" value="ECO:0007669"/>
    <property type="project" value="TreeGrafter"/>
</dbReference>
<dbReference type="Proteomes" id="UP000467385">
    <property type="component" value="Chromosome"/>
</dbReference>
<evidence type="ECO:0000256" key="3">
    <source>
        <dbReference type="PROSITE-ProRule" id="PRU10038"/>
    </source>
</evidence>
<feature type="active site" evidence="3">
    <location>
        <position position="137"/>
    </location>
</feature>
<evidence type="ECO:0000256" key="2">
    <source>
        <dbReference type="ARBA" id="ARBA00022801"/>
    </source>
</evidence>
<dbReference type="SUPFAM" id="SSF53474">
    <property type="entry name" value="alpha/beta-Hydrolases"/>
    <property type="match status" value="1"/>
</dbReference>
<keyword evidence="2" id="KW-0378">Hydrolase</keyword>
<dbReference type="AlphaFoldDB" id="A0A7I7YE05"/>
<feature type="domain" description="Alpha/beta hydrolase fold-3" evidence="4">
    <location>
        <begin position="63"/>
        <end position="270"/>
    </location>
</feature>
<dbReference type="Pfam" id="PF07859">
    <property type="entry name" value="Abhydrolase_3"/>
    <property type="match status" value="1"/>
</dbReference>
<name>A0A7I7YE05_9MYCO</name>
<dbReference type="InterPro" id="IPR029058">
    <property type="entry name" value="AB_hydrolase_fold"/>
</dbReference>
<evidence type="ECO:0000313" key="5">
    <source>
        <dbReference type="EMBL" id="BBZ39474.1"/>
    </source>
</evidence>
<dbReference type="InterPro" id="IPR013094">
    <property type="entry name" value="AB_hydrolase_3"/>
</dbReference>
<sequence length="311" mass="33648">MIVKNAVRAWTVRPNLPWPWERVDGLAGLMPRFGSSAHIEPVRLENCSAEWVRAAGASSDRAILYLHGGAFLTCGLNTHRALVTRLSRAADAAVLTVGYRKLPSHQIAHAIEDGVSGLRWLQRHGYDGDRIVIAGDSAGGYLAFMTALVAIRDRVLRPAGIATVSPFTEADPTRKLKHRNARKCSMFTRGALSVFARYLSEAHLSTSDGDSSARVVSPVDADLSALPPVTIHVSSDELLLPDAELMAERLDAAGVRCDLHLWDGQIHDFTLAADILPEARRAIRYIGDFVKQVTGGDGLDRSGTEKLATAG</sequence>
<gene>
    <name evidence="5" type="ORF">MCNS_25370</name>
</gene>
<dbReference type="InterPro" id="IPR033140">
    <property type="entry name" value="Lipase_GDXG_put_SER_AS"/>
</dbReference>
<dbReference type="Gene3D" id="3.40.50.1820">
    <property type="entry name" value="alpha/beta hydrolase"/>
    <property type="match status" value="1"/>
</dbReference>
<dbReference type="InterPro" id="IPR050300">
    <property type="entry name" value="GDXG_lipolytic_enzyme"/>
</dbReference>
<evidence type="ECO:0000256" key="1">
    <source>
        <dbReference type="ARBA" id="ARBA00010515"/>
    </source>
</evidence>
<reference evidence="5 6" key="1">
    <citation type="journal article" date="2019" name="Emerg. Microbes Infect.">
        <title>Comprehensive subspecies identification of 175 nontuberculous mycobacteria species based on 7547 genomic profiles.</title>
        <authorList>
            <person name="Matsumoto Y."/>
            <person name="Kinjo T."/>
            <person name="Motooka D."/>
            <person name="Nabeya D."/>
            <person name="Jung N."/>
            <person name="Uechi K."/>
            <person name="Horii T."/>
            <person name="Iida T."/>
            <person name="Fujita J."/>
            <person name="Nakamura S."/>
        </authorList>
    </citation>
    <scope>NUCLEOTIDE SEQUENCE [LARGE SCALE GENOMIC DNA]</scope>
    <source>
        <strain evidence="5 6">JCM 14738</strain>
    </source>
</reference>
<evidence type="ECO:0000259" key="4">
    <source>
        <dbReference type="Pfam" id="PF07859"/>
    </source>
</evidence>
<protein>
    <submittedName>
        <fullName evidence="5">Esterase</fullName>
    </submittedName>
</protein>
<evidence type="ECO:0000313" key="6">
    <source>
        <dbReference type="Proteomes" id="UP000467385"/>
    </source>
</evidence>